<protein>
    <submittedName>
        <fullName evidence="1">Uncharacterized protein</fullName>
    </submittedName>
</protein>
<organism evidence="1 2">
    <name type="scientific">Rhodofomes roseus</name>
    <dbReference type="NCBI Taxonomy" id="34475"/>
    <lineage>
        <taxon>Eukaryota</taxon>
        <taxon>Fungi</taxon>
        <taxon>Dikarya</taxon>
        <taxon>Basidiomycota</taxon>
        <taxon>Agaricomycotina</taxon>
        <taxon>Agaricomycetes</taxon>
        <taxon>Polyporales</taxon>
        <taxon>Rhodofomes</taxon>
    </lineage>
</organism>
<dbReference type="AlphaFoldDB" id="A0A4Y9XYE4"/>
<evidence type="ECO:0000313" key="1">
    <source>
        <dbReference type="EMBL" id="TFY54453.1"/>
    </source>
</evidence>
<dbReference type="EMBL" id="SEKV01000696">
    <property type="protein sequence ID" value="TFY54453.1"/>
    <property type="molecule type" value="Genomic_DNA"/>
</dbReference>
<accession>A0A4Y9XYE4</accession>
<dbReference type="Proteomes" id="UP000298390">
    <property type="component" value="Unassembled WGS sequence"/>
</dbReference>
<comment type="caution">
    <text evidence="1">The sequence shown here is derived from an EMBL/GenBank/DDBJ whole genome shotgun (WGS) entry which is preliminary data.</text>
</comment>
<gene>
    <name evidence="1" type="ORF">EVJ58_g8860</name>
</gene>
<name>A0A4Y9XYE4_9APHY</name>
<sequence>MLPKKVDTGDLVYLSKLPEVQIGFQDIHEDVRAEPWKVVGKQPVSGQGKIGLKIRSENGHVTRTVREKDLVK</sequence>
<proteinExistence type="predicted"/>
<reference evidence="1 2" key="1">
    <citation type="submission" date="2019-01" db="EMBL/GenBank/DDBJ databases">
        <title>Genome sequencing of the rare red list fungi Fomitopsis rosea.</title>
        <authorList>
            <person name="Buettner E."/>
            <person name="Kellner H."/>
        </authorList>
    </citation>
    <scope>NUCLEOTIDE SEQUENCE [LARGE SCALE GENOMIC DNA]</scope>
    <source>
        <strain evidence="1 2">DSM 105464</strain>
    </source>
</reference>
<evidence type="ECO:0000313" key="2">
    <source>
        <dbReference type="Proteomes" id="UP000298390"/>
    </source>
</evidence>